<dbReference type="PROSITE" id="PS51375">
    <property type="entry name" value="PPR"/>
    <property type="match status" value="2"/>
</dbReference>
<evidence type="ECO:0000313" key="3">
    <source>
        <dbReference type="EMBL" id="KAF9624806.1"/>
    </source>
</evidence>
<name>A0A835MIC2_9MAGN</name>
<dbReference type="AlphaFoldDB" id="A0A835MIC2"/>
<dbReference type="InterPro" id="IPR046960">
    <property type="entry name" value="PPR_At4g14850-like_plant"/>
</dbReference>
<dbReference type="Pfam" id="PF13041">
    <property type="entry name" value="PPR_2"/>
    <property type="match status" value="1"/>
</dbReference>
<keyword evidence="4" id="KW-1185">Reference proteome</keyword>
<dbReference type="OrthoDB" id="1660842at2759"/>
<dbReference type="Proteomes" id="UP000631114">
    <property type="component" value="Unassembled WGS sequence"/>
</dbReference>
<evidence type="ECO:0000256" key="2">
    <source>
        <dbReference type="PROSITE-ProRule" id="PRU00708"/>
    </source>
</evidence>
<protein>
    <recommendedName>
        <fullName evidence="5">Pentatricopeptide repeat-containing protein</fullName>
    </recommendedName>
</protein>
<dbReference type="GO" id="GO:0009451">
    <property type="term" value="P:RNA modification"/>
    <property type="evidence" value="ECO:0007669"/>
    <property type="project" value="InterPro"/>
</dbReference>
<dbReference type="GO" id="GO:0003723">
    <property type="term" value="F:RNA binding"/>
    <property type="evidence" value="ECO:0007669"/>
    <property type="project" value="InterPro"/>
</dbReference>
<dbReference type="PANTHER" id="PTHR47926">
    <property type="entry name" value="PENTATRICOPEPTIDE REPEAT-CONTAINING PROTEIN"/>
    <property type="match status" value="1"/>
</dbReference>
<sequence length="131" mass="14842">MYALSGEDAGVVKAHRVFDEMNERSVVTWNAMLAGYLRCGFVDEAWKVFDDMPERNVVLRTTMIASFAQNGKWDLKTGSWIHSFVDKTSHFRNQPQPVSMNNALIHMYASCGLIDEAYGVLNEMKCRSVVS</sequence>
<dbReference type="Gene3D" id="1.25.40.10">
    <property type="entry name" value="Tetratricopeptide repeat domain"/>
    <property type="match status" value="2"/>
</dbReference>
<accession>A0A835MIC2</accession>
<evidence type="ECO:0000256" key="1">
    <source>
        <dbReference type="ARBA" id="ARBA00022737"/>
    </source>
</evidence>
<gene>
    <name evidence="3" type="ORF">IFM89_014191</name>
</gene>
<feature type="repeat" description="PPR" evidence="2">
    <location>
        <begin position="25"/>
        <end position="59"/>
    </location>
</feature>
<dbReference type="NCBIfam" id="TIGR00756">
    <property type="entry name" value="PPR"/>
    <property type="match status" value="2"/>
</dbReference>
<keyword evidence="1" id="KW-0677">Repeat</keyword>
<evidence type="ECO:0008006" key="5">
    <source>
        <dbReference type="Google" id="ProtNLM"/>
    </source>
</evidence>
<dbReference type="EMBL" id="JADFTS010000001">
    <property type="protein sequence ID" value="KAF9624806.1"/>
    <property type="molecule type" value="Genomic_DNA"/>
</dbReference>
<feature type="repeat" description="PPR" evidence="2">
    <location>
        <begin position="97"/>
        <end position="131"/>
    </location>
</feature>
<evidence type="ECO:0000313" key="4">
    <source>
        <dbReference type="Proteomes" id="UP000631114"/>
    </source>
</evidence>
<organism evidence="3 4">
    <name type="scientific">Coptis chinensis</name>
    <dbReference type="NCBI Taxonomy" id="261450"/>
    <lineage>
        <taxon>Eukaryota</taxon>
        <taxon>Viridiplantae</taxon>
        <taxon>Streptophyta</taxon>
        <taxon>Embryophyta</taxon>
        <taxon>Tracheophyta</taxon>
        <taxon>Spermatophyta</taxon>
        <taxon>Magnoliopsida</taxon>
        <taxon>Ranunculales</taxon>
        <taxon>Ranunculaceae</taxon>
        <taxon>Coptidoideae</taxon>
        <taxon>Coptis</taxon>
    </lineage>
</organism>
<proteinExistence type="predicted"/>
<dbReference type="InterPro" id="IPR011990">
    <property type="entry name" value="TPR-like_helical_dom_sf"/>
</dbReference>
<comment type="caution">
    <text evidence="3">The sequence shown here is derived from an EMBL/GenBank/DDBJ whole genome shotgun (WGS) entry which is preliminary data.</text>
</comment>
<reference evidence="3 4" key="1">
    <citation type="submission" date="2020-10" db="EMBL/GenBank/DDBJ databases">
        <title>The Coptis chinensis genome and diversification of protoberbering-type alkaloids.</title>
        <authorList>
            <person name="Wang B."/>
            <person name="Shu S."/>
            <person name="Song C."/>
            <person name="Liu Y."/>
        </authorList>
    </citation>
    <scope>NUCLEOTIDE SEQUENCE [LARGE SCALE GENOMIC DNA]</scope>
    <source>
        <strain evidence="3">HL-2020</strain>
        <tissue evidence="3">Leaf</tissue>
    </source>
</reference>
<dbReference type="InterPro" id="IPR002885">
    <property type="entry name" value="PPR_rpt"/>
</dbReference>
<dbReference type="Pfam" id="PF01535">
    <property type="entry name" value="PPR"/>
    <property type="match status" value="1"/>
</dbReference>